<reference evidence="1 2" key="1">
    <citation type="journal article" date="2018" name="Int. J. Syst. Evol. Microbiol.">
        <title>Uliginosibacterium sediminicola sp. nov., isolated from freshwater sediment.</title>
        <authorList>
            <person name="Hwang W.M."/>
            <person name="Kim S.M."/>
            <person name="Kang K."/>
            <person name="Ahn T.Y."/>
        </authorList>
    </citation>
    <scope>NUCLEOTIDE SEQUENCE [LARGE SCALE GENOMIC DNA]</scope>
    <source>
        <strain evidence="1 2">M1-21</strain>
    </source>
</reference>
<evidence type="ECO:0000313" key="2">
    <source>
        <dbReference type="Proteomes" id="UP001410394"/>
    </source>
</evidence>
<gene>
    <name evidence="1" type="ORF">ABDB84_05215</name>
</gene>
<comment type="caution">
    <text evidence="1">The sequence shown here is derived from an EMBL/GenBank/DDBJ whole genome shotgun (WGS) entry which is preliminary data.</text>
</comment>
<dbReference type="EMBL" id="JBDIVE010000002">
    <property type="protein sequence ID" value="MEN3067871.1"/>
    <property type="molecule type" value="Genomic_DNA"/>
</dbReference>
<evidence type="ECO:0008006" key="3">
    <source>
        <dbReference type="Google" id="ProtNLM"/>
    </source>
</evidence>
<name>A0ABU9YWD1_9RHOO</name>
<protein>
    <recommendedName>
        <fullName evidence="3">HEPN domain-containing protein</fullName>
    </recommendedName>
</protein>
<dbReference type="RefSeq" id="WP_345918634.1">
    <property type="nucleotide sequence ID" value="NZ_JBDIVE010000002.1"/>
</dbReference>
<keyword evidence="2" id="KW-1185">Reference proteome</keyword>
<proteinExistence type="predicted"/>
<accession>A0ABU9YWD1</accession>
<dbReference type="Proteomes" id="UP001410394">
    <property type="component" value="Unassembled WGS sequence"/>
</dbReference>
<organism evidence="1 2">
    <name type="scientific">Uliginosibacterium sediminicola</name>
    <dbReference type="NCBI Taxonomy" id="2024550"/>
    <lineage>
        <taxon>Bacteria</taxon>
        <taxon>Pseudomonadati</taxon>
        <taxon>Pseudomonadota</taxon>
        <taxon>Betaproteobacteria</taxon>
        <taxon>Rhodocyclales</taxon>
        <taxon>Zoogloeaceae</taxon>
        <taxon>Uliginosibacterium</taxon>
    </lineage>
</organism>
<sequence length="117" mass="13174">MKAKHLIRSAENLRQAVQTMRDACDSAERYLEAGDSNACQRVLHCFAWGFANASSSIKTAMAHIEDAHELAALHDTNELRAVLREFRKIVTPEWENEHGHSLAPLCERADKLLTPHV</sequence>
<evidence type="ECO:0000313" key="1">
    <source>
        <dbReference type="EMBL" id="MEN3067871.1"/>
    </source>
</evidence>